<dbReference type="GO" id="GO:0004035">
    <property type="term" value="F:alkaline phosphatase activity"/>
    <property type="evidence" value="ECO:0007669"/>
    <property type="project" value="UniProtKB-EC"/>
</dbReference>
<evidence type="ECO:0000256" key="4">
    <source>
        <dbReference type="RuleBase" id="RU003946"/>
    </source>
</evidence>
<dbReference type="InterPro" id="IPR017850">
    <property type="entry name" value="Alkaline_phosphatase_core_sf"/>
</dbReference>
<comment type="cofactor">
    <cofactor evidence="3">
        <name>Zn(2+)</name>
        <dbReference type="ChEBI" id="CHEBI:29105"/>
    </cofactor>
    <text evidence="3">Binds 2 Zn(2+) ions.</text>
</comment>
<feature type="binding site" evidence="3">
    <location>
        <position position="355"/>
    </location>
    <ligand>
        <name>Zn(2+)</name>
        <dbReference type="ChEBI" id="CHEBI:29105"/>
        <label>2</label>
    </ligand>
</feature>
<reference evidence="7 8" key="1">
    <citation type="journal article" date="2021" name="Microbiol. Resour. Announc.">
        <title>Draft Genome Sequence of Coralloluteibacterium stylophorae LMG 29479T.</title>
        <authorList>
            <person name="Karlyshev A.V."/>
            <person name="Kudryashova E.B."/>
            <person name="Ariskina E.V."/>
            <person name="Conroy A.P."/>
            <person name="Abidueva E.Y."/>
        </authorList>
    </citation>
    <scope>NUCLEOTIDE SEQUENCE [LARGE SCALE GENOMIC DNA]</scope>
    <source>
        <strain evidence="7 8">LMG 29479</strain>
    </source>
</reference>
<sequence length="569" mass="59771">MRLTFLAAAAAALAAGCATTAHAPSAPAARATPIEVPAVRHPDGETPAWWYRSGAATAHDGGASAGASKVILFVGDGMSLTTVAAARILEGQLRGAPGEENRLSFERFPYTALSKTYNTDQQTPDSAGTMSAMMSGVKTRAGLIGVDQTTTRGACAAQDAWRLSTLELAEIAGLGTGVVSTARITHATPAATYAHVSERGWEYDQAIPATARAAGCADIAAQLVDFPFGDGIDVVLGGGRRGFLPETEADPEFPGTSGRRGDGRDLVAEWRRRHPDGAWAWNRAQFEAIDFARTPKVLGLFQPAHMRYEHDRAQDPGGEPSLTEMTRAAIIALEAQHPQGWFLMVEGGRIDHANHAGNAYRALTETISLADAVAAARAMTSEDDTLILVTADHGHVLSFVGYPARGNPILGKVAGPAGEDGGDPALARDALGRPYTTLNYLNGPGYGGANEAAPAGAKRFVEDVEPTTWQAGDRADLSAIDTEAPDYMQSALFPLPSETHSGDDVGLYASGPGAQAVHGVVEQNAIHHFIVQSQPELRRTLCDLGACNADGVPVEPVAYRAALERERAD</sequence>
<evidence type="ECO:0000313" key="7">
    <source>
        <dbReference type="EMBL" id="MBS7456241.1"/>
    </source>
</evidence>
<feature type="binding site" evidence="3">
    <location>
        <position position="76"/>
    </location>
    <ligand>
        <name>Zn(2+)</name>
        <dbReference type="ChEBI" id="CHEBI:29105"/>
        <label>2</label>
    </ligand>
</feature>
<evidence type="ECO:0000256" key="5">
    <source>
        <dbReference type="SAM" id="SignalP"/>
    </source>
</evidence>
<gene>
    <name evidence="7" type="ORF">KB893_003705</name>
    <name evidence="6" type="ORF">KB893_10530</name>
</gene>
<dbReference type="EMBL" id="JAGQFT010000086">
    <property type="protein sequence ID" value="MBR0562948.1"/>
    <property type="molecule type" value="Genomic_DNA"/>
</dbReference>
<protein>
    <submittedName>
        <fullName evidence="6">Alkaline phosphatase</fullName>
        <ecNumber evidence="6">3.1.3.1</ecNumber>
    </submittedName>
</protein>
<dbReference type="CDD" id="cd16012">
    <property type="entry name" value="ALP"/>
    <property type="match status" value="1"/>
</dbReference>
<keyword evidence="5" id="KW-0732">Signal</keyword>
<dbReference type="Gene3D" id="3.40.720.10">
    <property type="entry name" value="Alkaline Phosphatase, subunit A"/>
    <property type="match status" value="1"/>
</dbReference>
<feature type="active site" description="Phosphoserine intermediate" evidence="2">
    <location>
        <position position="126"/>
    </location>
</feature>
<dbReference type="GO" id="GO:0046872">
    <property type="term" value="F:metal ion binding"/>
    <property type="evidence" value="ECO:0007669"/>
    <property type="project" value="UniProtKB-KW"/>
</dbReference>
<evidence type="ECO:0000313" key="6">
    <source>
        <dbReference type="EMBL" id="MBR0562948.1"/>
    </source>
</evidence>
<dbReference type="PROSITE" id="PS51257">
    <property type="entry name" value="PROKAR_LIPOPROTEIN"/>
    <property type="match status" value="1"/>
</dbReference>
<keyword evidence="1" id="KW-0597">Phosphoprotein</keyword>
<comment type="cofactor">
    <cofactor evidence="3">
        <name>Mg(2+)</name>
        <dbReference type="ChEBI" id="CHEBI:18420"/>
    </cofactor>
    <text evidence="3">Binds 1 Mg(2+) ion.</text>
</comment>
<dbReference type="Proteomes" id="UP000675747">
    <property type="component" value="Unassembled WGS sequence"/>
</dbReference>
<keyword evidence="6" id="KW-0378">Hydrolase</keyword>
<dbReference type="SMART" id="SM00098">
    <property type="entry name" value="alkPPc"/>
    <property type="match status" value="1"/>
</dbReference>
<keyword evidence="3" id="KW-0479">Metal-binding</keyword>
<feature type="binding site" evidence="3">
    <location>
        <position position="392"/>
    </location>
    <ligand>
        <name>Zn(2+)</name>
        <dbReference type="ChEBI" id="CHEBI:29105"/>
        <label>2</label>
    </ligand>
</feature>
<evidence type="ECO:0000313" key="8">
    <source>
        <dbReference type="Proteomes" id="UP000675747"/>
    </source>
</evidence>
<dbReference type="RefSeq" id="WP_211926870.1">
    <property type="nucleotide sequence ID" value="NZ_JAGQFT020000002.1"/>
</dbReference>
<dbReference type="Pfam" id="PF00245">
    <property type="entry name" value="Alk_phosphatase"/>
    <property type="match status" value="1"/>
</dbReference>
<dbReference type="PRINTS" id="PR00113">
    <property type="entry name" value="ALKPHPHTASE"/>
</dbReference>
<evidence type="ECO:0000256" key="3">
    <source>
        <dbReference type="PIRSR" id="PIRSR601952-2"/>
    </source>
</evidence>
<feature type="binding site" evidence="3">
    <location>
        <position position="186"/>
    </location>
    <ligand>
        <name>Mg(2+)</name>
        <dbReference type="ChEBI" id="CHEBI:18420"/>
    </ligand>
</feature>
<feature type="signal peptide" evidence="5">
    <location>
        <begin position="1"/>
        <end position="23"/>
    </location>
</feature>
<dbReference type="InterPro" id="IPR001952">
    <property type="entry name" value="Alkaline_phosphatase"/>
</dbReference>
<organism evidence="6">
    <name type="scientific">Coralloluteibacterium stylophorae</name>
    <dbReference type="NCBI Taxonomy" id="1776034"/>
    <lineage>
        <taxon>Bacteria</taxon>
        <taxon>Pseudomonadati</taxon>
        <taxon>Pseudomonadota</taxon>
        <taxon>Gammaproteobacteria</taxon>
        <taxon>Lysobacterales</taxon>
        <taxon>Lysobacteraceae</taxon>
        <taxon>Coralloluteibacterium</taxon>
    </lineage>
</organism>
<accession>A0A8J7VVZ2</accession>
<reference evidence="6" key="2">
    <citation type="submission" date="2021-04" db="EMBL/GenBank/DDBJ databases">
        <authorList>
            <person name="Karlyshev A.V."/>
        </authorList>
    </citation>
    <scope>NUCLEOTIDE SEQUENCE</scope>
    <source>
        <strain evidence="6">LMG 29479</strain>
    </source>
</reference>
<feature type="chain" id="PRO_5042774287" evidence="5">
    <location>
        <begin position="24"/>
        <end position="569"/>
    </location>
</feature>
<feature type="binding site" evidence="3">
    <location>
        <position position="188"/>
    </location>
    <ligand>
        <name>Mg(2+)</name>
        <dbReference type="ChEBI" id="CHEBI:18420"/>
    </ligand>
</feature>
<dbReference type="SUPFAM" id="SSF53649">
    <property type="entry name" value="Alkaline phosphatase-like"/>
    <property type="match status" value="1"/>
</dbReference>
<feature type="binding site" evidence="3">
    <location>
        <position position="500"/>
    </location>
    <ligand>
        <name>Zn(2+)</name>
        <dbReference type="ChEBI" id="CHEBI:29105"/>
        <label>2</label>
    </ligand>
</feature>
<dbReference type="PANTHER" id="PTHR11596:SF5">
    <property type="entry name" value="ALKALINE PHOSPHATASE"/>
    <property type="match status" value="1"/>
</dbReference>
<proteinExistence type="inferred from homology"/>
<dbReference type="EC" id="3.1.3.1" evidence="6"/>
<feature type="binding site" evidence="3">
    <location>
        <position position="76"/>
    </location>
    <ligand>
        <name>Mg(2+)</name>
        <dbReference type="ChEBI" id="CHEBI:18420"/>
    </ligand>
</feature>
<feature type="binding site" evidence="3">
    <location>
        <position position="351"/>
    </location>
    <ligand>
        <name>Zn(2+)</name>
        <dbReference type="ChEBI" id="CHEBI:29105"/>
        <label>2</label>
    </ligand>
</feature>
<keyword evidence="8" id="KW-1185">Reference proteome</keyword>
<comment type="similarity">
    <text evidence="4">Belongs to the alkaline phosphatase family.</text>
</comment>
<name>A0A8J7VVZ2_9GAMM</name>
<dbReference type="PANTHER" id="PTHR11596">
    <property type="entry name" value="ALKALINE PHOSPHATASE"/>
    <property type="match status" value="1"/>
</dbReference>
<evidence type="ECO:0000256" key="1">
    <source>
        <dbReference type="ARBA" id="ARBA00022553"/>
    </source>
</evidence>
<feature type="binding site" evidence="3">
    <location>
        <position position="393"/>
    </location>
    <ligand>
        <name>Zn(2+)</name>
        <dbReference type="ChEBI" id="CHEBI:29105"/>
        <label>2</label>
    </ligand>
</feature>
<keyword evidence="3" id="KW-0862">Zinc</keyword>
<keyword evidence="3" id="KW-0460">Magnesium</keyword>
<comment type="caution">
    <text evidence="6">The sequence shown here is derived from an EMBL/GenBank/DDBJ whole genome shotgun (WGS) entry which is preliminary data.</text>
</comment>
<dbReference type="EMBL" id="JAGQFT020000002">
    <property type="protein sequence ID" value="MBS7456241.1"/>
    <property type="molecule type" value="Genomic_DNA"/>
</dbReference>
<feature type="binding site" evidence="3">
    <location>
        <position position="346"/>
    </location>
    <ligand>
        <name>Mg(2+)</name>
        <dbReference type="ChEBI" id="CHEBI:18420"/>
    </ligand>
</feature>
<dbReference type="AlphaFoldDB" id="A0A8J7VVZ2"/>
<evidence type="ECO:0000256" key="2">
    <source>
        <dbReference type="PIRSR" id="PIRSR601952-1"/>
    </source>
</evidence>